<dbReference type="PANTHER" id="PTHR24305:SF152">
    <property type="entry name" value="P450, PUTATIVE (EUROFUNG)-RELATED"/>
    <property type="match status" value="1"/>
</dbReference>
<keyword evidence="4 6" id="KW-0479">Metal-binding</keyword>
<keyword evidence="8" id="KW-1133">Transmembrane helix</keyword>
<dbReference type="OrthoDB" id="4935633at2759"/>
<evidence type="ECO:0000256" key="7">
    <source>
        <dbReference type="RuleBase" id="RU000461"/>
    </source>
</evidence>
<comment type="similarity">
    <text evidence="7">Belongs to the cytochrome P450 family.</text>
</comment>
<feature type="binding site" description="axial binding residue" evidence="6">
    <location>
        <position position="478"/>
    </location>
    <ligand>
        <name>heme</name>
        <dbReference type="ChEBI" id="CHEBI:30413"/>
    </ligand>
    <ligandPart>
        <name>Fe</name>
        <dbReference type="ChEBI" id="CHEBI:18248"/>
    </ligandPart>
</feature>
<dbReference type="GO" id="GO:0004497">
    <property type="term" value="F:monooxygenase activity"/>
    <property type="evidence" value="ECO:0007669"/>
    <property type="project" value="UniProtKB-KW"/>
</dbReference>
<keyword evidence="10" id="KW-1185">Reference proteome</keyword>
<keyword evidence="5 6" id="KW-0408">Iron</keyword>
<dbReference type="EMBL" id="JAGPNK010000008">
    <property type="protein sequence ID" value="KAH7317035.1"/>
    <property type="molecule type" value="Genomic_DNA"/>
</dbReference>
<dbReference type="PANTHER" id="PTHR24305">
    <property type="entry name" value="CYTOCHROME P450"/>
    <property type="match status" value="1"/>
</dbReference>
<proteinExistence type="inferred from homology"/>
<keyword evidence="8" id="KW-0472">Membrane</keyword>
<dbReference type="GO" id="GO:0005506">
    <property type="term" value="F:iron ion binding"/>
    <property type="evidence" value="ECO:0007669"/>
    <property type="project" value="InterPro"/>
</dbReference>
<dbReference type="PROSITE" id="PS00086">
    <property type="entry name" value="CYTOCHROME_P450"/>
    <property type="match status" value="1"/>
</dbReference>
<keyword evidence="8" id="KW-0812">Transmembrane</keyword>
<dbReference type="GO" id="GO:0020037">
    <property type="term" value="F:heme binding"/>
    <property type="evidence" value="ECO:0007669"/>
    <property type="project" value="InterPro"/>
</dbReference>
<dbReference type="AlphaFoldDB" id="A0A8K0SP10"/>
<dbReference type="InterPro" id="IPR017972">
    <property type="entry name" value="Cyt_P450_CS"/>
</dbReference>
<evidence type="ECO:0000313" key="9">
    <source>
        <dbReference type="EMBL" id="KAH7317035.1"/>
    </source>
</evidence>
<evidence type="ECO:0000256" key="3">
    <source>
        <dbReference type="ARBA" id="ARBA00022617"/>
    </source>
</evidence>
<evidence type="ECO:0000256" key="4">
    <source>
        <dbReference type="ARBA" id="ARBA00022723"/>
    </source>
</evidence>
<evidence type="ECO:0000256" key="1">
    <source>
        <dbReference type="ARBA" id="ARBA00001971"/>
    </source>
</evidence>
<evidence type="ECO:0000256" key="6">
    <source>
        <dbReference type="PIRSR" id="PIRSR602401-1"/>
    </source>
</evidence>
<dbReference type="Gene3D" id="1.10.630.10">
    <property type="entry name" value="Cytochrome P450"/>
    <property type="match status" value="1"/>
</dbReference>
<dbReference type="PRINTS" id="PR00463">
    <property type="entry name" value="EP450I"/>
</dbReference>
<evidence type="ECO:0000313" key="10">
    <source>
        <dbReference type="Proteomes" id="UP000813444"/>
    </source>
</evidence>
<dbReference type="PRINTS" id="PR00385">
    <property type="entry name" value="P450"/>
</dbReference>
<comment type="cofactor">
    <cofactor evidence="1 6">
        <name>heme</name>
        <dbReference type="ChEBI" id="CHEBI:30413"/>
    </cofactor>
</comment>
<dbReference type="InterPro" id="IPR036396">
    <property type="entry name" value="Cyt_P450_sf"/>
</dbReference>
<organism evidence="9 10">
    <name type="scientific">Stachybotrys elegans</name>
    <dbReference type="NCBI Taxonomy" id="80388"/>
    <lineage>
        <taxon>Eukaryota</taxon>
        <taxon>Fungi</taxon>
        <taxon>Dikarya</taxon>
        <taxon>Ascomycota</taxon>
        <taxon>Pezizomycotina</taxon>
        <taxon>Sordariomycetes</taxon>
        <taxon>Hypocreomycetidae</taxon>
        <taxon>Hypocreales</taxon>
        <taxon>Stachybotryaceae</taxon>
        <taxon>Stachybotrys</taxon>
    </lineage>
</organism>
<keyword evidence="7" id="KW-0560">Oxidoreductase</keyword>
<gene>
    <name evidence="9" type="ORF">B0I35DRAFT_410146</name>
</gene>
<comment type="caution">
    <text evidence="9">The sequence shown here is derived from an EMBL/GenBank/DDBJ whole genome shotgun (WGS) entry which is preliminary data.</text>
</comment>
<evidence type="ECO:0000256" key="2">
    <source>
        <dbReference type="ARBA" id="ARBA00004685"/>
    </source>
</evidence>
<dbReference type="InterPro" id="IPR001128">
    <property type="entry name" value="Cyt_P450"/>
</dbReference>
<evidence type="ECO:0000256" key="8">
    <source>
        <dbReference type="SAM" id="Phobius"/>
    </source>
</evidence>
<dbReference type="GO" id="GO:0016705">
    <property type="term" value="F:oxidoreductase activity, acting on paired donors, with incorporation or reduction of molecular oxygen"/>
    <property type="evidence" value="ECO:0007669"/>
    <property type="project" value="InterPro"/>
</dbReference>
<reference evidence="9" key="1">
    <citation type="journal article" date="2021" name="Nat. Commun.">
        <title>Genetic determinants of endophytism in the Arabidopsis root mycobiome.</title>
        <authorList>
            <person name="Mesny F."/>
            <person name="Miyauchi S."/>
            <person name="Thiergart T."/>
            <person name="Pickel B."/>
            <person name="Atanasova L."/>
            <person name="Karlsson M."/>
            <person name="Huettel B."/>
            <person name="Barry K.W."/>
            <person name="Haridas S."/>
            <person name="Chen C."/>
            <person name="Bauer D."/>
            <person name="Andreopoulos W."/>
            <person name="Pangilinan J."/>
            <person name="LaButti K."/>
            <person name="Riley R."/>
            <person name="Lipzen A."/>
            <person name="Clum A."/>
            <person name="Drula E."/>
            <person name="Henrissat B."/>
            <person name="Kohler A."/>
            <person name="Grigoriev I.V."/>
            <person name="Martin F.M."/>
            <person name="Hacquard S."/>
        </authorList>
    </citation>
    <scope>NUCLEOTIDE SEQUENCE</scope>
    <source>
        <strain evidence="9">MPI-CAGE-CH-0235</strain>
    </source>
</reference>
<keyword evidence="3 6" id="KW-0349">Heme</keyword>
<dbReference type="Pfam" id="PF00067">
    <property type="entry name" value="p450"/>
    <property type="match status" value="1"/>
</dbReference>
<dbReference type="InterPro" id="IPR002401">
    <property type="entry name" value="Cyt_P450_E_grp-I"/>
</dbReference>
<dbReference type="InterPro" id="IPR050121">
    <property type="entry name" value="Cytochrome_P450_monoxygenase"/>
</dbReference>
<feature type="transmembrane region" description="Helical" evidence="8">
    <location>
        <begin position="21"/>
        <end position="40"/>
    </location>
</feature>
<name>A0A8K0SP10_9HYPO</name>
<sequence>MDIAATALWALRSIRERMVQIAVLAPLVYSAGIAVYRHAFHPLKRIPGPFWARVTGWYEFYQDVILDGNYIHEYRGLHEKYGPVVRVSPDRVHINDPEYYREYEPTLFSPVEISLILIISRVYIDKANLYKKDPGFYQAGGGIKHSIIMLIDPQAHRQRKEMIRSMFSPHFVDDIAPDVERVVHLAMEQAAVAQSMGQPLDIQRVFQAITVDTIMLILFGKSLNLVNVSLAPEEPPFLHSMSLFADNFLLTKHLPFLSSIAVGLPFWLADKLVPGYARFRLQCREWIDEVDERNKCGVYVAESGRPTLFDLLLNPNEEKGHRALPKDILVDEAFALCFAGTDTTSYALSLTTFYLLKNPDKLQLLRDELATVDTDASGLLNYHNLTSLPYLTAVVKEGLRCSTPVAGITPRIVPAGGAQVGEYYLPEGVTVSQAIYTVHTNESVWPDAERFLPERWLDADPKELNKYFVTFGKGPRMCLGSNITYLELYLTIANFFHRFDMTLYKTDEIRWADSAASRIREHVKVTIDGVRK</sequence>
<dbReference type="CDD" id="cd11062">
    <property type="entry name" value="CYP58-like"/>
    <property type="match status" value="1"/>
</dbReference>
<evidence type="ECO:0000256" key="5">
    <source>
        <dbReference type="ARBA" id="ARBA00023004"/>
    </source>
</evidence>
<protein>
    <submittedName>
        <fullName evidence="9">Cytochrome P450</fullName>
    </submittedName>
</protein>
<dbReference type="SUPFAM" id="SSF48264">
    <property type="entry name" value="Cytochrome P450"/>
    <property type="match status" value="1"/>
</dbReference>
<comment type="pathway">
    <text evidence="2">Mycotoxin biosynthesis.</text>
</comment>
<keyword evidence="7" id="KW-0503">Monooxygenase</keyword>
<accession>A0A8K0SP10</accession>
<dbReference type="Proteomes" id="UP000813444">
    <property type="component" value="Unassembled WGS sequence"/>
</dbReference>